<evidence type="ECO:0000313" key="4">
    <source>
        <dbReference type="Proteomes" id="UP000253628"/>
    </source>
</evidence>
<dbReference type="PANTHER" id="PTHR36302:SF1">
    <property type="entry name" value="COPPER CHAPERONE PCU(A)C"/>
    <property type="match status" value="1"/>
</dbReference>
<accession>A0A366HBY6</accession>
<name>A0A366HBY6_9BURK</name>
<feature type="chain" id="PRO_5016696255" description="Copper(I)-binding protein" evidence="2">
    <location>
        <begin position="20"/>
        <end position="171"/>
    </location>
</feature>
<keyword evidence="4" id="KW-1185">Reference proteome</keyword>
<dbReference type="RefSeq" id="WP_113932908.1">
    <property type="nucleotide sequence ID" value="NZ_JACCEU010000005.1"/>
</dbReference>
<evidence type="ECO:0008006" key="5">
    <source>
        <dbReference type="Google" id="ProtNLM"/>
    </source>
</evidence>
<dbReference type="SUPFAM" id="SSF110087">
    <property type="entry name" value="DR1885-like metal-binding protein"/>
    <property type="match status" value="1"/>
</dbReference>
<dbReference type="Gene3D" id="2.60.40.1890">
    <property type="entry name" value="PCu(A)C copper chaperone"/>
    <property type="match status" value="1"/>
</dbReference>
<sequence>MKLAFVLASLALASNAALAASPSHEMPGSMPMDHANHQNPAAGAALSSTLSVSDCWIRSLPAPAPSAGYFVVHNSGNTGAKLKSASSAAYGSVMLHQTTHDNGMSKMSMTHEIAIPANGKLAFKPGSYHAMLEKASKPVVVGTSVPMTFMFDSGEMAQAMCEVKPANTLAQ</sequence>
<keyword evidence="2" id="KW-0732">Signal</keyword>
<evidence type="ECO:0000313" key="3">
    <source>
        <dbReference type="EMBL" id="RBP39929.1"/>
    </source>
</evidence>
<dbReference type="InterPro" id="IPR007410">
    <property type="entry name" value="LpqE-like"/>
</dbReference>
<comment type="caution">
    <text evidence="3">The sequence shown here is derived from an EMBL/GenBank/DDBJ whole genome shotgun (WGS) entry which is preliminary data.</text>
</comment>
<dbReference type="EMBL" id="QNRQ01000004">
    <property type="protein sequence ID" value="RBP39929.1"/>
    <property type="molecule type" value="Genomic_DNA"/>
</dbReference>
<reference evidence="3 4" key="1">
    <citation type="submission" date="2018-06" db="EMBL/GenBank/DDBJ databases">
        <title>Genomic Encyclopedia of Type Strains, Phase IV (KMG-IV): sequencing the most valuable type-strain genomes for metagenomic binning, comparative biology and taxonomic classification.</title>
        <authorList>
            <person name="Goeker M."/>
        </authorList>
    </citation>
    <scope>NUCLEOTIDE SEQUENCE [LARGE SCALE GENOMIC DNA]</scope>
    <source>
        <strain evidence="3 4">DSM 25520</strain>
    </source>
</reference>
<dbReference type="Pfam" id="PF04314">
    <property type="entry name" value="PCuAC"/>
    <property type="match status" value="1"/>
</dbReference>
<dbReference type="InterPro" id="IPR036182">
    <property type="entry name" value="PCuAC_sf"/>
</dbReference>
<dbReference type="Proteomes" id="UP000253628">
    <property type="component" value="Unassembled WGS sequence"/>
</dbReference>
<dbReference type="OrthoDB" id="9796962at2"/>
<feature type="region of interest" description="Disordered" evidence="1">
    <location>
        <begin position="22"/>
        <end position="41"/>
    </location>
</feature>
<evidence type="ECO:0000256" key="2">
    <source>
        <dbReference type="SAM" id="SignalP"/>
    </source>
</evidence>
<protein>
    <recommendedName>
        <fullName evidence="5">Copper(I)-binding protein</fullName>
    </recommendedName>
</protein>
<evidence type="ECO:0000256" key="1">
    <source>
        <dbReference type="SAM" id="MobiDB-lite"/>
    </source>
</evidence>
<gene>
    <name evidence="3" type="ORF">DFR37_10423</name>
</gene>
<dbReference type="AlphaFoldDB" id="A0A366HBY6"/>
<dbReference type="PANTHER" id="PTHR36302">
    <property type="entry name" value="BLR7088 PROTEIN"/>
    <property type="match status" value="1"/>
</dbReference>
<proteinExistence type="predicted"/>
<dbReference type="InterPro" id="IPR058248">
    <property type="entry name" value="Lxx211020-like"/>
</dbReference>
<feature type="signal peptide" evidence="2">
    <location>
        <begin position="1"/>
        <end position="19"/>
    </location>
</feature>
<organism evidence="3 4">
    <name type="scientific">Eoetvoesiella caeni</name>
    <dbReference type="NCBI Taxonomy" id="645616"/>
    <lineage>
        <taxon>Bacteria</taxon>
        <taxon>Pseudomonadati</taxon>
        <taxon>Pseudomonadota</taxon>
        <taxon>Betaproteobacteria</taxon>
        <taxon>Burkholderiales</taxon>
        <taxon>Alcaligenaceae</taxon>
        <taxon>Eoetvoesiella</taxon>
    </lineage>
</organism>